<sequence>MTVLYWLALLCWALCVAGLAWYVLGYATQITYVTLADGRRQARSLPLAFRLLLPLAPNLEPLLRKPAFAANAQAAAWQLTAAGYEGLLSGREFLAVKMLLPAVTALLLALFFIPFGAEAFPFWLIGVMLAWAWPLHWLRQARARRAKSIVRALPFVLDLLTLSVEAGLDFMGAVQRNCERRKMDPLNEELLRMQREIQIGTTRKVALRNLSERVRIPQVRTLCAALIQAEELGVSIGSILRIQSDQLRQDRFERAEKLAHEAPTKMLFPLLLFIFPATIIVLLGPLLANVLGDFL</sequence>
<organism evidence="8 9">
    <name type="scientific">Candidatus Spyradenecus faecavium</name>
    <dbReference type="NCBI Taxonomy" id="2840947"/>
    <lineage>
        <taxon>Bacteria</taxon>
        <taxon>Pseudomonadati</taxon>
        <taxon>Lentisphaerota</taxon>
        <taxon>Lentisphaeria</taxon>
        <taxon>Lentisphaerales</taxon>
        <taxon>Lentisphaeraceae</taxon>
        <taxon>Lentisphaeraceae incertae sedis</taxon>
        <taxon>Candidatus Spyradenecus</taxon>
    </lineage>
</organism>
<evidence type="ECO:0000259" key="7">
    <source>
        <dbReference type="Pfam" id="PF00482"/>
    </source>
</evidence>
<dbReference type="InterPro" id="IPR018076">
    <property type="entry name" value="T2SS_GspF_dom"/>
</dbReference>
<feature type="transmembrane region" description="Helical" evidence="6">
    <location>
        <begin position="267"/>
        <end position="288"/>
    </location>
</feature>
<evidence type="ECO:0000256" key="5">
    <source>
        <dbReference type="ARBA" id="ARBA00023136"/>
    </source>
</evidence>
<keyword evidence="2" id="KW-1003">Cell membrane</keyword>
<dbReference type="Pfam" id="PF00482">
    <property type="entry name" value="T2SSF"/>
    <property type="match status" value="1"/>
</dbReference>
<dbReference type="AlphaFoldDB" id="A0A9D1NNI9"/>
<keyword evidence="4 6" id="KW-1133">Transmembrane helix</keyword>
<feature type="transmembrane region" description="Helical" evidence="6">
    <location>
        <begin position="6"/>
        <end position="24"/>
    </location>
</feature>
<evidence type="ECO:0000256" key="3">
    <source>
        <dbReference type="ARBA" id="ARBA00022692"/>
    </source>
</evidence>
<accession>A0A9D1NNI9</accession>
<evidence type="ECO:0000313" key="9">
    <source>
        <dbReference type="Proteomes" id="UP000886845"/>
    </source>
</evidence>
<evidence type="ECO:0000313" key="8">
    <source>
        <dbReference type="EMBL" id="HIV09946.1"/>
    </source>
</evidence>
<dbReference type="PANTHER" id="PTHR35007">
    <property type="entry name" value="INTEGRAL MEMBRANE PROTEIN-RELATED"/>
    <property type="match status" value="1"/>
</dbReference>
<keyword evidence="5 6" id="KW-0472">Membrane</keyword>
<evidence type="ECO:0000256" key="1">
    <source>
        <dbReference type="ARBA" id="ARBA00004651"/>
    </source>
</evidence>
<evidence type="ECO:0000256" key="6">
    <source>
        <dbReference type="SAM" id="Phobius"/>
    </source>
</evidence>
<dbReference type="Proteomes" id="UP000886845">
    <property type="component" value="Unassembled WGS sequence"/>
</dbReference>
<reference evidence="8" key="2">
    <citation type="journal article" date="2021" name="PeerJ">
        <title>Extensive microbial diversity within the chicken gut microbiome revealed by metagenomics and culture.</title>
        <authorList>
            <person name="Gilroy R."/>
            <person name="Ravi A."/>
            <person name="Getino M."/>
            <person name="Pursley I."/>
            <person name="Horton D.L."/>
            <person name="Alikhan N.F."/>
            <person name="Baker D."/>
            <person name="Gharbi K."/>
            <person name="Hall N."/>
            <person name="Watson M."/>
            <person name="Adriaenssens E.M."/>
            <person name="Foster-Nyarko E."/>
            <person name="Jarju S."/>
            <person name="Secka A."/>
            <person name="Antonio M."/>
            <person name="Oren A."/>
            <person name="Chaudhuri R.R."/>
            <person name="La Ragione R."/>
            <person name="Hildebrand F."/>
            <person name="Pallen M.J."/>
        </authorList>
    </citation>
    <scope>NUCLEOTIDE SEQUENCE</scope>
    <source>
        <strain evidence="8">35461</strain>
    </source>
</reference>
<dbReference type="PANTHER" id="PTHR35007:SF2">
    <property type="entry name" value="PILUS ASSEMBLE PROTEIN"/>
    <property type="match status" value="1"/>
</dbReference>
<evidence type="ECO:0000256" key="2">
    <source>
        <dbReference type="ARBA" id="ARBA00022475"/>
    </source>
</evidence>
<keyword evidence="3 6" id="KW-0812">Transmembrane</keyword>
<dbReference type="EMBL" id="DVOR01000235">
    <property type="protein sequence ID" value="HIV09946.1"/>
    <property type="molecule type" value="Genomic_DNA"/>
</dbReference>
<name>A0A9D1NNI9_9BACT</name>
<dbReference type="GO" id="GO:0005886">
    <property type="term" value="C:plasma membrane"/>
    <property type="evidence" value="ECO:0007669"/>
    <property type="project" value="UniProtKB-SubCell"/>
</dbReference>
<evidence type="ECO:0000256" key="4">
    <source>
        <dbReference type="ARBA" id="ARBA00022989"/>
    </source>
</evidence>
<feature type="transmembrane region" description="Helical" evidence="6">
    <location>
        <begin position="119"/>
        <end position="138"/>
    </location>
</feature>
<comment type="subcellular location">
    <subcellularLocation>
        <location evidence="1">Cell membrane</location>
        <topology evidence="1">Multi-pass membrane protein</topology>
    </subcellularLocation>
</comment>
<reference evidence="8" key="1">
    <citation type="submission" date="2020-10" db="EMBL/GenBank/DDBJ databases">
        <authorList>
            <person name="Gilroy R."/>
        </authorList>
    </citation>
    <scope>NUCLEOTIDE SEQUENCE</scope>
    <source>
        <strain evidence="8">35461</strain>
    </source>
</reference>
<proteinExistence type="predicted"/>
<feature type="domain" description="Type II secretion system protein GspF" evidence="7">
    <location>
        <begin position="157"/>
        <end position="283"/>
    </location>
</feature>
<comment type="caution">
    <text evidence="8">The sequence shown here is derived from an EMBL/GenBank/DDBJ whole genome shotgun (WGS) entry which is preliminary data.</text>
</comment>
<gene>
    <name evidence="8" type="ORF">IAC79_07530</name>
</gene>
<protein>
    <submittedName>
        <fullName evidence="8">Type II secretion system F family protein</fullName>
    </submittedName>
</protein>
<feature type="transmembrane region" description="Helical" evidence="6">
    <location>
        <begin position="94"/>
        <end position="113"/>
    </location>
</feature>